<evidence type="ECO:0008006" key="15">
    <source>
        <dbReference type="Google" id="ProtNLM"/>
    </source>
</evidence>
<dbReference type="InterPro" id="IPR006086">
    <property type="entry name" value="XPG-I_dom"/>
</dbReference>
<feature type="domain" description="XPG-I" evidence="11">
    <location>
        <begin position="146"/>
        <end position="213"/>
    </location>
</feature>
<dbReference type="InterPro" id="IPR044752">
    <property type="entry name" value="PIN-like_EXO1"/>
</dbReference>
<feature type="domain" description="XPG N-terminal" evidence="12">
    <location>
        <begin position="1"/>
        <end position="107"/>
    </location>
</feature>
<gene>
    <name evidence="13" type="ORF">CDCA_CDCA12G3387</name>
</gene>
<dbReference type="SUPFAM" id="SSF88723">
    <property type="entry name" value="PIN domain-like"/>
    <property type="match status" value="1"/>
</dbReference>
<evidence type="ECO:0000256" key="2">
    <source>
        <dbReference type="ARBA" id="ARBA00004123"/>
    </source>
</evidence>
<reference evidence="13 14" key="1">
    <citation type="submission" date="2022-07" db="EMBL/GenBank/DDBJ databases">
        <title>Genome-wide signatures of adaptation to extreme environments.</title>
        <authorList>
            <person name="Cho C.H."/>
            <person name="Yoon H.S."/>
        </authorList>
    </citation>
    <scope>NUCLEOTIDE SEQUENCE [LARGE SCALE GENOMIC DNA]</scope>
    <source>
        <strain evidence="13 14">DBV 063 E5</strain>
    </source>
</reference>
<dbReference type="GO" id="GO:0006281">
    <property type="term" value="P:DNA repair"/>
    <property type="evidence" value="ECO:0007669"/>
    <property type="project" value="UniProtKB-KW"/>
</dbReference>
<dbReference type="SUPFAM" id="SSF47807">
    <property type="entry name" value="5' to 3' exonuclease, C-terminal subdomain"/>
    <property type="match status" value="1"/>
</dbReference>
<evidence type="ECO:0000256" key="7">
    <source>
        <dbReference type="ARBA" id="ARBA00022842"/>
    </source>
</evidence>
<dbReference type="GO" id="GO:0017108">
    <property type="term" value="F:5'-flap endonuclease activity"/>
    <property type="evidence" value="ECO:0007669"/>
    <property type="project" value="TreeGrafter"/>
</dbReference>
<accession>A0AAV9IYG9</accession>
<evidence type="ECO:0000256" key="5">
    <source>
        <dbReference type="ARBA" id="ARBA00022763"/>
    </source>
</evidence>
<dbReference type="GO" id="GO:0005634">
    <property type="term" value="C:nucleus"/>
    <property type="evidence" value="ECO:0007669"/>
    <property type="project" value="UniProtKB-SubCell"/>
</dbReference>
<dbReference type="Gene3D" id="3.40.50.1010">
    <property type="entry name" value="5'-nuclease"/>
    <property type="match status" value="1"/>
</dbReference>
<dbReference type="Pfam" id="PF00752">
    <property type="entry name" value="XPG_N"/>
    <property type="match status" value="1"/>
</dbReference>
<organism evidence="13 14">
    <name type="scientific">Cyanidium caldarium</name>
    <name type="common">Red alga</name>
    <dbReference type="NCBI Taxonomy" id="2771"/>
    <lineage>
        <taxon>Eukaryota</taxon>
        <taxon>Rhodophyta</taxon>
        <taxon>Bangiophyceae</taxon>
        <taxon>Cyanidiales</taxon>
        <taxon>Cyanidiaceae</taxon>
        <taxon>Cyanidium</taxon>
    </lineage>
</organism>
<dbReference type="PANTHER" id="PTHR11081">
    <property type="entry name" value="FLAP ENDONUCLEASE FAMILY MEMBER"/>
    <property type="match status" value="1"/>
</dbReference>
<feature type="compositionally biased region" description="Polar residues" evidence="10">
    <location>
        <begin position="439"/>
        <end position="452"/>
    </location>
</feature>
<dbReference type="SMART" id="SM00485">
    <property type="entry name" value="XPGN"/>
    <property type="match status" value="1"/>
</dbReference>
<dbReference type="EMBL" id="JANCYW010000012">
    <property type="protein sequence ID" value="KAK4537362.1"/>
    <property type="molecule type" value="Genomic_DNA"/>
</dbReference>
<dbReference type="AlphaFoldDB" id="A0AAV9IYG9"/>
<dbReference type="InterPro" id="IPR006085">
    <property type="entry name" value="XPG_DNA_repair_N"/>
</dbReference>
<keyword evidence="9" id="KW-0539">Nucleus</keyword>
<keyword evidence="3" id="KW-0540">Nuclease</keyword>
<comment type="cofactor">
    <cofactor evidence="1">
        <name>Mg(2+)</name>
        <dbReference type="ChEBI" id="CHEBI:18420"/>
    </cofactor>
</comment>
<dbReference type="PRINTS" id="PR00853">
    <property type="entry name" value="XPGRADSUPER"/>
</dbReference>
<evidence type="ECO:0000256" key="4">
    <source>
        <dbReference type="ARBA" id="ARBA00022723"/>
    </source>
</evidence>
<dbReference type="FunFam" id="3.40.50.1010:FF:000002">
    <property type="entry name" value="Exonuclease 1, putative"/>
    <property type="match status" value="1"/>
</dbReference>
<dbReference type="Gene3D" id="1.10.150.20">
    <property type="entry name" value="5' to 3' exonuclease, C-terminal subdomain"/>
    <property type="match status" value="1"/>
</dbReference>
<keyword evidence="5" id="KW-0227">DNA damage</keyword>
<evidence type="ECO:0000313" key="13">
    <source>
        <dbReference type="EMBL" id="KAK4537362.1"/>
    </source>
</evidence>
<evidence type="ECO:0000313" key="14">
    <source>
        <dbReference type="Proteomes" id="UP001301350"/>
    </source>
</evidence>
<dbReference type="InterPro" id="IPR029060">
    <property type="entry name" value="PIN-like_dom_sf"/>
</dbReference>
<dbReference type="InterPro" id="IPR036279">
    <property type="entry name" value="5-3_exonuclease_C_sf"/>
</dbReference>
<evidence type="ECO:0000256" key="8">
    <source>
        <dbReference type="ARBA" id="ARBA00023204"/>
    </source>
</evidence>
<dbReference type="InterPro" id="IPR008918">
    <property type="entry name" value="HhH2"/>
</dbReference>
<feature type="compositionally biased region" description="Basic and acidic residues" evidence="10">
    <location>
        <begin position="463"/>
        <end position="481"/>
    </location>
</feature>
<dbReference type="CDD" id="cd09857">
    <property type="entry name" value="PIN_EXO1"/>
    <property type="match status" value="1"/>
</dbReference>
<comment type="caution">
    <text evidence="13">The sequence shown here is derived from an EMBL/GenBank/DDBJ whole genome shotgun (WGS) entry which is preliminary data.</text>
</comment>
<dbReference type="Proteomes" id="UP001301350">
    <property type="component" value="Unassembled WGS sequence"/>
</dbReference>
<evidence type="ECO:0000256" key="6">
    <source>
        <dbReference type="ARBA" id="ARBA00022801"/>
    </source>
</evidence>
<protein>
    <recommendedName>
        <fullName evidence="15">Exonuclease 1</fullName>
    </recommendedName>
</protein>
<dbReference type="Pfam" id="PF00867">
    <property type="entry name" value="XPG_I"/>
    <property type="match status" value="1"/>
</dbReference>
<dbReference type="GO" id="GO:0003677">
    <property type="term" value="F:DNA binding"/>
    <property type="evidence" value="ECO:0007669"/>
    <property type="project" value="InterPro"/>
</dbReference>
<proteinExistence type="predicted"/>
<name>A0AAV9IYG9_CYACA</name>
<evidence type="ECO:0000256" key="1">
    <source>
        <dbReference type="ARBA" id="ARBA00001946"/>
    </source>
</evidence>
<evidence type="ECO:0000256" key="9">
    <source>
        <dbReference type="ARBA" id="ARBA00023242"/>
    </source>
</evidence>
<evidence type="ECO:0000259" key="11">
    <source>
        <dbReference type="SMART" id="SM00484"/>
    </source>
</evidence>
<dbReference type="SMART" id="SM00279">
    <property type="entry name" value="HhH2"/>
    <property type="match status" value="1"/>
</dbReference>
<dbReference type="InterPro" id="IPR006084">
    <property type="entry name" value="XPG/Rad2"/>
</dbReference>
<keyword evidence="4" id="KW-0479">Metal-binding</keyword>
<sequence>MGIHSLLPVLKPICFERHISEFRHGRAGVDGYSWLHKGAASCAVELCTGGETAAERARGCRRYVEYFMLRVRMLRHYQVEPVVVFDGGRVPAKERTEQDRRRSRDKHLALGRRELARGNLAAAEAFLQRAVDVTPHMALEVIRELRKAGVAYCVAPYEADAQLAYLSRHELVDVIITEDSDLVVYRAKRIFFKMDRYGYGELFEYRNLGAINEPNLLTFTPEMLMWMCVLAGCDFFEGVPGVGVRRAHQLVFRHRRLERIFHAIRTNPKLSAPPDLEDGVRRAVLAFTCHWVYDPTRVQLLHLDKPPAHVSAAELEAAIGAPLSDADAAAIAAARLCPLTREPLGQETEMWGEATVTEPTTAAQPSPSHRSLVRRGGREFWARVAKTVATKRVLAMQSGPSDAPGDASSRLAVGRARGGKVDADAGTAWPPVRPDDTITKQPRQTSPAFNNSHSRDGTSPPPSDRDDSCTARTADAEDHARGAASAATSDDLQLSLVTQASSPDVIALATPPPKLGRPSRWSKRAAASREQCGPSPGNHSPTPPVDSQRYARTPQ</sequence>
<keyword evidence="7" id="KW-0460">Magnesium</keyword>
<feature type="region of interest" description="Disordered" evidence="10">
    <location>
        <begin position="395"/>
        <end position="555"/>
    </location>
</feature>
<keyword evidence="14" id="KW-1185">Reference proteome</keyword>
<feature type="compositionally biased region" description="Polar residues" evidence="10">
    <location>
        <begin position="486"/>
        <end position="502"/>
    </location>
</feature>
<keyword evidence="8" id="KW-0234">DNA repair</keyword>
<dbReference type="PANTHER" id="PTHR11081:SF65">
    <property type="entry name" value="DNA DAMAGE-INDUCIBLE PROTEIN DIN7-RELATED"/>
    <property type="match status" value="1"/>
</dbReference>
<dbReference type="SMART" id="SM00484">
    <property type="entry name" value="XPGI"/>
    <property type="match status" value="1"/>
</dbReference>
<evidence type="ECO:0000256" key="3">
    <source>
        <dbReference type="ARBA" id="ARBA00022722"/>
    </source>
</evidence>
<comment type="subcellular location">
    <subcellularLocation>
        <location evidence="2">Nucleus</location>
    </subcellularLocation>
</comment>
<evidence type="ECO:0000256" key="10">
    <source>
        <dbReference type="SAM" id="MobiDB-lite"/>
    </source>
</evidence>
<keyword evidence="6" id="KW-0378">Hydrolase</keyword>
<evidence type="ECO:0000259" key="12">
    <source>
        <dbReference type="SMART" id="SM00485"/>
    </source>
</evidence>
<dbReference type="GO" id="GO:0046872">
    <property type="term" value="F:metal ion binding"/>
    <property type="evidence" value="ECO:0007669"/>
    <property type="project" value="UniProtKB-KW"/>
</dbReference>